<dbReference type="Proteomes" id="UP001152888">
    <property type="component" value="Unassembled WGS sequence"/>
</dbReference>
<evidence type="ECO:0000313" key="2">
    <source>
        <dbReference type="Proteomes" id="UP001152888"/>
    </source>
</evidence>
<keyword evidence="2" id="KW-1185">Reference proteome</keyword>
<dbReference type="OrthoDB" id="10576701at2759"/>
<accession>A0A9P0PK64</accession>
<proteinExistence type="predicted"/>
<dbReference type="EMBL" id="CAKOFQ010007011">
    <property type="protein sequence ID" value="CAH1987140.1"/>
    <property type="molecule type" value="Genomic_DNA"/>
</dbReference>
<name>A0A9P0PK64_ACAOB</name>
<gene>
    <name evidence="1" type="ORF">ACAOBT_LOCUS17690</name>
</gene>
<comment type="caution">
    <text evidence="1">The sequence shown here is derived from an EMBL/GenBank/DDBJ whole genome shotgun (WGS) entry which is preliminary data.</text>
</comment>
<dbReference type="AlphaFoldDB" id="A0A9P0PK64"/>
<sequence>MNHREHIGRELRFVHGCNSFAVKNFYPVAIRICDESNPLHLAVVWFFHEIYSKLFKTFACCIDVWYCDSYMSCRLNIKYEHLIVLNLQLSSIVAFLPNAQATLSWHESSIVPISSSKPMKYKENFISGKSNLVNNFIPST</sequence>
<protein>
    <submittedName>
        <fullName evidence="1">Uncharacterized protein</fullName>
    </submittedName>
</protein>
<organism evidence="1 2">
    <name type="scientific">Acanthoscelides obtectus</name>
    <name type="common">Bean weevil</name>
    <name type="synonym">Bruchus obtectus</name>
    <dbReference type="NCBI Taxonomy" id="200917"/>
    <lineage>
        <taxon>Eukaryota</taxon>
        <taxon>Metazoa</taxon>
        <taxon>Ecdysozoa</taxon>
        <taxon>Arthropoda</taxon>
        <taxon>Hexapoda</taxon>
        <taxon>Insecta</taxon>
        <taxon>Pterygota</taxon>
        <taxon>Neoptera</taxon>
        <taxon>Endopterygota</taxon>
        <taxon>Coleoptera</taxon>
        <taxon>Polyphaga</taxon>
        <taxon>Cucujiformia</taxon>
        <taxon>Chrysomeloidea</taxon>
        <taxon>Chrysomelidae</taxon>
        <taxon>Bruchinae</taxon>
        <taxon>Bruchini</taxon>
        <taxon>Acanthoscelides</taxon>
    </lineage>
</organism>
<reference evidence="1" key="1">
    <citation type="submission" date="2022-03" db="EMBL/GenBank/DDBJ databases">
        <authorList>
            <person name="Sayadi A."/>
        </authorList>
    </citation>
    <scope>NUCLEOTIDE SEQUENCE</scope>
</reference>
<evidence type="ECO:0000313" key="1">
    <source>
        <dbReference type="EMBL" id="CAH1987140.1"/>
    </source>
</evidence>